<dbReference type="Pfam" id="PF16488">
    <property type="entry name" value="ArgoL2"/>
    <property type="match status" value="1"/>
</dbReference>
<dbReference type="Pfam" id="PF16487">
    <property type="entry name" value="ArgoMid"/>
    <property type="match status" value="1"/>
</dbReference>
<feature type="repeat" description="PPR" evidence="5">
    <location>
        <begin position="126"/>
        <end position="161"/>
    </location>
</feature>
<dbReference type="InterPro" id="IPR032472">
    <property type="entry name" value="ArgoL2"/>
</dbReference>
<protein>
    <recommendedName>
        <fullName evidence="6">Piwi domain-containing protein</fullName>
    </recommendedName>
</protein>
<evidence type="ECO:0000313" key="7">
    <source>
        <dbReference type="EMBL" id="KAK7270729.1"/>
    </source>
</evidence>
<dbReference type="InterPro" id="IPR003165">
    <property type="entry name" value="Piwi"/>
</dbReference>
<dbReference type="Pfam" id="PF02171">
    <property type="entry name" value="Piwi"/>
    <property type="match status" value="1"/>
</dbReference>
<dbReference type="Gene3D" id="3.40.50.2300">
    <property type="match status" value="1"/>
</dbReference>
<dbReference type="Pfam" id="PF12854">
    <property type="entry name" value="PPR_1"/>
    <property type="match status" value="2"/>
</dbReference>
<dbReference type="FunFam" id="3.40.50.2300:FF:000110">
    <property type="entry name" value="Argonaute 10"/>
    <property type="match status" value="1"/>
</dbReference>
<dbReference type="InterPro" id="IPR050872">
    <property type="entry name" value="PPR_P_subfamily"/>
</dbReference>
<proteinExistence type="inferred from homology"/>
<dbReference type="InterPro" id="IPR012337">
    <property type="entry name" value="RNaseH-like_sf"/>
</dbReference>
<accession>A0AAN9IAB5</accession>
<dbReference type="PROSITE" id="PS50822">
    <property type="entry name" value="PIWI"/>
    <property type="match status" value="1"/>
</dbReference>
<dbReference type="AlphaFoldDB" id="A0AAN9IAB5"/>
<dbReference type="GO" id="GO:0031047">
    <property type="term" value="P:regulatory ncRNA-mediated gene silencing"/>
    <property type="evidence" value="ECO:0007669"/>
    <property type="project" value="UniProtKB-KW"/>
</dbReference>
<dbReference type="PANTHER" id="PTHR46128:SF358">
    <property type="entry name" value="TETRATRICOPEPTIDE REPEAT (TPR)-LIKE SUPERFAMILY PROTEIN"/>
    <property type="match status" value="1"/>
</dbReference>
<dbReference type="InterPro" id="IPR002885">
    <property type="entry name" value="PPR_rpt"/>
</dbReference>
<dbReference type="GO" id="GO:0003676">
    <property type="term" value="F:nucleic acid binding"/>
    <property type="evidence" value="ECO:0007669"/>
    <property type="project" value="InterPro"/>
</dbReference>
<dbReference type="SUPFAM" id="SSF81901">
    <property type="entry name" value="HCP-like"/>
    <property type="match status" value="1"/>
</dbReference>
<evidence type="ECO:0000256" key="2">
    <source>
        <dbReference type="ARBA" id="ARBA00008201"/>
    </source>
</evidence>
<evidence type="ECO:0000259" key="6">
    <source>
        <dbReference type="PROSITE" id="PS50822"/>
    </source>
</evidence>
<evidence type="ECO:0000256" key="3">
    <source>
        <dbReference type="ARBA" id="ARBA00022737"/>
    </source>
</evidence>
<feature type="repeat" description="PPR" evidence="5">
    <location>
        <begin position="20"/>
        <end position="54"/>
    </location>
</feature>
<sequence length="466" mass="53333">MLLEAHGICDVMTERGEQPDVITYSILMNGYCLNNDVDGARKLFDMMIKSRLVPDVWCYNILIQGYCKTERLDKAMNLFKDMRVNNLVPNIVTYNSLVDGLCKSGRILYAWQLVDEMHFCGQPPPNVTTYNILLQSLCRIEHVDKAIALFRLLISRRSFAPNVWSYNILISSCFKNSRIHEAMILFRDMCFKDLVPNLQTYNMLIDGLYKVGKLKAAQKISQHIRGCDVNVQINVLNELGKDAQTIQHNAYDHDPYAKEFGIKISEKLASVEARILPAPWLKYHESGKEKNCLPQVGHWNMMNKKTINGRTVSRWACINFSRTVQDSVARSFCNELAQMCQEFNPDPIIPIYNTKPEQVEKALKHVYHVSTNRAKEKELELLLAILPDSNGSLYGDLKRICETNLGLISQYCLTKHVFKITKHYLANVSLKINVKMGGRNTVLVDAVSYRIPLDTNYNIGSRCYTS</sequence>
<dbReference type="InterPro" id="IPR032473">
    <property type="entry name" value="Argonaute_Mid_dom"/>
</dbReference>
<feature type="repeat" description="PPR" evidence="5">
    <location>
        <begin position="162"/>
        <end position="196"/>
    </location>
</feature>
<keyword evidence="4" id="KW-0943">RNA-mediated gene silencing</keyword>
<keyword evidence="8" id="KW-1185">Reference proteome</keyword>
<evidence type="ECO:0000256" key="1">
    <source>
        <dbReference type="ARBA" id="ARBA00007626"/>
    </source>
</evidence>
<reference evidence="7 8" key="1">
    <citation type="submission" date="2024-01" db="EMBL/GenBank/DDBJ databases">
        <title>The genomes of 5 underutilized Papilionoideae crops provide insights into root nodulation and disease resistance.</title>
        <authorList>
            <person name="Yuan L."/>
        </authorList>
    </citation>
    <scope>NUCLEOTIDE SEQUENCE [LARGE SCALE GENOMIC DNA]</scope>
    <source>
        <strain evidence="7">LY-2023</strain>
        <tissue evidence="7">Leaf</tissue>
    </source>
</reference>
<dbReference type="Gene3D" id="1.25.40.10">
    <property type="entry name" value="Tetratricopeptide repeat domain"/>
    <property type="match status" value="3"/>
</dbReference>
<dbReference type="InterPro" id="IPR011990">
    <property type="entry name" value="TPR-like_helical_dom_sf"/>
</dbReference>
<organism evidence="7 8">
    <name type="scientific">Clitoria ternatea</name>
    <name type="common">Butterfly pea</name>
    <dbReference type="NCBI Taxonomy" id="43366"/>
    <lineage>
        <taxon>Eukaryota</taxon>
        <taxon>Viridiplantae</taxon>
        <taxon>Streptophyta</taxon>
        <taxon>Embryophyta</taxon>
        <taxon>Tracheophyta</taxon>
        <taxon>Spermatophyta</taxon>
        <taxon>Magnoliopsida</taxon>
        <taxon>eudicotyledons</taxon>
        <taxon>Gunneridae</taxon>
        <taxon>Pentapetalae</taxon>
        <taxon>rosids</taxon>
        <taxon>fabids</taxon>
        <taxon>Fabales</taxon>
        <taxon>Fabaceae</taxon>
        <taxon>Papilionoideae</taxon>
        <taxon>50 kb inversion clade</taxon>
        <taxon>NPAAA clade</taxon>
        <taxon>indigoferoid/millettioid clade</taxon>
        <taxon>Phaseoleae</taxon>
        <taxon>Clitoria</taxon>
    </lineage>
</organism>
<dbReference type="EMBL" id="JAYKXN010000007">
    <property type="protein sequence ID" value="KAK7270729.1"/>
    <property type="molecule type" value="Genomic_DNA"/>
</dbReference>
<evidence type="ECO:0000256" key="4">
    <source>
        <dbReference type="ARBA" id="ARBA00023158"/>
    </source>
</evidence>
<dbReference type="NCBIfam" id="TIGR00756">
    <property type="entry name" value="PPR"/>
    <property type="match status" value="5"/>
</dbReference>
<evidence type="ECO:0000256" key="5">
    <source>
        <dbReference type="PROSITE-ProRule" id="PRU00708"/>
    </source>
</evidence>
<dbReference type="SUPFAM" id="SSF53098">
    <property type="entry name" value="Ribonuclease H-like"/>
    <property type="match status" value="1"/>
</dbReference>
<dbReference type="PROSITE" id="PS51375">
    <property type="entry name" value="PPR"/>
    <property type="match status" value="5"/>
</dbReference>
<gene>
    <name evidence="7" type="ORF">RJT34_26112</name>
</gene>
<feature type="domain" description="Piwi" evidence="6">
    <location>
        <begin position="381"/>
        <end position="466"/>
    </location>
</feature>
<evidence type="ECO:0000313" key="8">
    <source>
        <dbReference type="Proteomes" id="UP001359559"/>
    </source>
</evidence>
<feature type="repeat" description="PPR" evidence="5">
    <location>
        <begin position="90"/>
        <end position="124"/>
    </location>
</feature>
<comment type="similarity">
    <text evidence="1">Belongs to the PPR family. P subfamily.</text>
</comment>
<dbReference type="PANTHER" id="PTHR46128">
    <property type="entry name" value="MITOCHONDRIAL GROUP I INTRON SPLICING FACTOR CCM1"/>
    <property type="match status" value="1"/>
</dbReference>
<comment type="similarity">
    <text evidence="2">Belongs to the argonaute family. Ago subfamily.</text>
</comment>
<keyword evidence="3" id="KW-0677">Repeat</keyword>
<dbReference type="Proteomes" id="UP001359559">
    <property type="component" value="Unassembled WGS sequence"/>
</dbReference>
<name>A0AAN9IAB5_CLITE</name>
<dbReference type="Pfam" id="PF13041">
    <property type="entry name" value="PPR_2"/>
    <property type="match status" value="2"/>
</dbReference>
<feature type="repeat" description="PPR" evidence="5">
    <location>
        <begin position="55"/>
        <end position="89"/>
    </location>
</feature>
<comment type="caution">
    <text evidence="7">The sequence shown here is derived from an EMBL/GenBank/DDBJ whole genome shotgun (WGS) entry which is preliminary data.</text>
</comment>